<evidence type="ECO:0008006" key="3">
    <source>
        <dbReference type="Google" id="ProtNLM"/>
    </source>
</evidence>
<dbReference type="InterPro" id="IPR043128">
    <property type="entry name" value="Rev_trsase/Diguanyl_cyclase"/>
</dbReference>
<accession>M5G533</accession>
<sequence>FIKDFAMKAHPLEHLKCKGAIFAWGPEHQAAFDQLKVDACQDGLLCPINHDSNRRIILMVDSDI</sequence>
<dbReference type="RefSeq" id="XP_040627849.1">
    <property type="nucleotide sequence ID" value="XM_040775187.1"/>
</dbReference>
<dbReference type="HOGENOM" id="CLU_2873783_0_0_1"/>
<dbReference type="AlphaFoldDB" id="M5G533"/>
<evidence type="ECO:0000313" key="1">
    <source>
        <dbReference type="EMBL" id="EJU00952.1"/>
    </source>
</evidence>
<name>M5G533_DACPD</name>
<feature type="non-terminal residue" evidence="1">
    <location>
        <position position="1"/>
    </location>
</feature>
<organism evidence="1 2">
    <name type="scientific">Dacryopinax primogenitus (strain DJM 731)</name>
    <name type="common">Brown rot fungus</name>
    <dbReference type="NCBI Taxonomy" id="1858805"/>
    <lineage>
        <taxon>Eukaryota</taxon>
        <taxon>Fungi</taxon>
        <taxon>Dikarya</taxon>
        <taxon>Basidiomycota</taxon>
        <taxon>Agaricomycotina</taxon>
        <taxon>Dacrymycetes</taxon>
        <taxon>Dacrymycetales</taxon>
        <taxon>Dacrymycetaceae</taxon>
        <taxon>Dacryopinax</taxon>
    </lineage>
</organism>
<gene>
    <name evidence="1" type="ORF">DACRYDRAFT_53646</name>
</gene>
<protein>
    <recommendedName>
        <fullName evidence="3">Reverse transcriptase/retrotransposon-derived protein RNase H-like domain-containing protein</fullName>
    </recommendedName>
</protein>
<dbReference type="OrthoDB" id="3037028at2759"/>
<dbReference type="InterPro" id="IPR043502">
    <property type="entry name" value="DNA/RNA_pol_sf"/>
</dbReference>
<keyword evidence="2" id="KW-1185">Reference proteome</keyword>
<proteinExistence type="predicted"/>
<reference evidence="1 2" key="1">
    <citation type="journal article" date="2012" name="Science">
        <title>The Paleozoic origin of enzymatic lignin decomposition reconstructed from 31 fungal genomes.</title>
        <authorList>
            <person name="Floudas D."/>
            <person name="Binder M."/>
            <person name="Riley R."/>
            <person name="Barry K."/>
            <person name="Blanchette R.A."/>
            <person name="Henrissat B."/>
            <person name="Martinez A.T."/>
            <person name="Otillar R."/>
            <person name="Spatafora J.W."/>
            <person name="Yadav J.S."/>
            <person name="Aerts A."/>
            <person name="Benoit I."/>
            <person name="Boyd A."/>
            <person name="Carlson A."/>
            <person name="Copeland A."/>
            <person name="Coutinho P.M."/>
            <person name="de Vries R.P."/>
            <person name="Ferreira P."/>
            <person name="Findley K."/>
            <person name="Foster B."/>
            <person name="Gaskell J."/>
            <person name="Glotzer D."/>
            <person name="Gorecki P."/>
            <person name="Heitman J."/>
            <person name="Hesse C."/>
            <person name="Hori C."/>
            <person name="Igarashi K."/>
            <person name="Jurgens J.A."/>
            <person name="Kallen N."/>
            <person name="Kersten P."/>
            <person name="Kohler A."/>
            <person name="Kuees U."/>
            <person name="Kumar T.K.A."/>
            <person name="Kuo A."/>
            <person name="LaButti K."/>
            <person name="Larrondo L.F."/>
            <person name="Lindquist E."/>
            <person name="Ling A."/>
            <person name="Lombard V."/>
            <person name="Lucas S."/>
            <person name="Lundell T."/>
            <person name="Martin R."/>
            <person name="McLaughlin D.J."/>
            <person name="Morgenstern I."/>
            <person name="Morin E."/>
            <person name="Murat C."/>
            <person name="Nagy L.G."/>
            <person name="Nolan M."/>
            <person name="Ohm R.A."/>
            <person name="Patyshakuliyeva A."/>
            <person name="Rokas A."/>
            <person name="Ruiz-Duenas F.J."/>
            <person name="Sabat G."/>
            <person name="Salamov A."/>
            <person name="Samejima M."/>
            <person name="Schmutz J."/>
            <person name="Slot J.C."/>
            <person name="St John F."/>
            <person name="Stenlid J."/>
            <person name="Sun H."/>
            <person name="Sun S."/>
            <person name="Syed K."/>
            <person name="Tsang A."/>
            <person name="Wiebenga A."/>
            <person name="Young D."/>
            <person name="Pisabarro A."/>
            <person name="Eastwood D.C."/>
            <person name="Martin F."/>
            <person name="Cullen D."/>
            <person name="Grigoriev I.V."/>
            <person name="Hibbett D.S."/>
        </authorList>
    </citation>
    <scope>NUCLEOTIDE SEQUENCE [LARGE SCALE GENOMIC DNA]</scope>
    <source>
        <strain evidence="1 2">DJM-731 SS1</strain>
    </source>
</reference>
<dbReference type="GeneID" id="63690249"/>
<dbReference type="Gene3D" id="3.30.70.270">
    <property type="match status" value="1"/>
</dbReference>
<dbReference type="Proteomes" id="UP000030653">
    <property type="component" value="Unassembled WGS sequence"/>
</dbReference>
<evidence type="ECO:0000313" key="2">
    <source>
        <dbReference type="Proteomes" id="UP000030653"/>
    </source>
</evidence>
<dbReference type="SUPFAM" id="SSF56672">
    <property type="entry name" value="DNA/RNA polymerases"/>
    <property type="match status" value="1"/>
</dbReference>
<dbReference type="EMBL" id="JH795865">
    <property type="protein sequence ID" value="EJU00952.1"/>
    <property type="molecule type" value="Genomic_DNA"/>
</dbReference>